<dbReference type="Pfam" id="PF01695">
    <property type="entry name" value="IstB_IS21"/>
    <property type="match status" value="1"/>
</dbReference>
<dbReference type="Gene3D" id="3.40.50.300">
    <property type="entry name" value="P-loop containing nucleotide triphosphate hydrolases"/>
    <property type="match status" value="1"/>
</dbReference>
<feature type="region of interest" description="Disordered" evidence="2">
    <location>
        <begin position="260"/>
        <end position="403"/>
    </location>
</feature>
<feature type="compositionally biased region" description="Basic residues" evidence="2">
    <location>
        <begin position="323"/>
        <end position="339"/>
    </location>
</feature>
<dbReference type="InterPro" id="IPR047661">
    <property type="entry name" value="IstB"/>
</dbReference>
<protein>
    <recommendedName>
        <fullName evidence="3">AAA+ ATPase domain-containing protein</fullName>
    </recommendedName>
</protein>
<proteinExistence type="inferred from homology"/>
<dbReference type="Proteomes" id="UP000649573">
    <property type="component" value="Unassembled WGS sequence"/>
</dbReference>
<keyword evidence="5" id="KW-1185">Reference proteome</keyword>
<dbReference type="PANTHER" id="PTHR30050:SF4">
    <property type="entry name" value="ATP-BINDING PROTEIN RV3427C IN INSERTION SEQUENCE-RELATED"/>
    <property type="match status" value="1"/>
</dbReference>
<accession>A0ABQ2VJP7</accession>
<dbReference type="SMART" id="SM00382">
    <property type="entry name" value="AAA"/>
    <property type="match status" value="1"/>
</dbReference>
<evidence type="ECO:0000313" key="4">
    <source>
        <dbReference type="EMBL" id="GGU87476.1"/>
    </source>
</evidence>
<name>A0ABQ2VJP7_9PSEU</name>
<dbReference type="NCBIfam" id="NF038214">
    <property type="entry name" value="IS21_help_AAA"/>
    <property type="match status" value="1"/>
</dbReference>
<dbReference type="InterPro" id="IPR003593">
    <property type="entry name" value="AAA+_ATPase"/>
</dbReference>
<feature type="domain" description="AAA+ ATPase" evidence="3">
    <location>
        <begin position="111"/>
        <end position="243"/>
    </location>
</feature>
<evidence type="ECO:0000256" key="1">
    <source>
        <dbReference type="ARBA" id="ARBA00008059"/>
    </source>
</evidence>
<dbReference type="CDD" id="cd00009">
    <property type="entry name" value="AAA"/>
    <property type="match status" value="1"/>
</dbReference>
<dbReference type="InterPro" id="IPR002611">
    <property type="entry name" value="IstB_ATP-bd"/>
</dbReference>
<dbReference type="PRINTS" id="PR00300">
    <property type="entry name" value="CLPPROTEASEA"/>
</dbReference>
<sequence length="403" mass="43821">MSANRSGPQMSEARRYQQLRAHFSYLKLDNAAEALPRILDAARAENLSLTAALERLLEIEVTATEERRLAGRLRFACLPDPWTLADFDFAAQPGVDEKLIRDLATMRFLDDASNVLLVGPPGVGKTMLATALARGAAEAGNRVYFTTAADLAARCHKAAVEGRWATCMRFFAGPKLLVIDELGYLPLPGDGASSLFQVINQRYLKSSTILTTNVGIADWATAFGDATVAAAMLDRLLHRATVGRHRRPLLQAALTSVHIGQATQGGKLTCRLTRTPPRSRRPVRSAGKPSPRPDAKHVTRPTAHRPASGPPRPGARSSAPPRHSTHQPRPRRHRHRCRRPSPNATARTAADPSPSSPCSPRPRRHDHRCPSPHPTESFHSAADTANIQQPPGEVDLSPLGRIG</sequence>
<gene>
    <name evidence="4" type="ORF">GCM10010178_91610</name>
</gene>
<dbReference type="PANTHER" id="PTHR30050">
    <property type="entry name" value="CHROMOSOMAL REPLICATION INITIATOR PROTEIN DNAA"/>
    <property type="match status" value="1"/>
</dbReference>
<organism evidence="4 5">
    <name type="scientific">Lentzea flava</name>
    <dbReference type="NCBI Taxonomy" id="103732"/>
    <lineage>
        <taxon>Bacteria</taxon>
        <taxon>Bacillati</taxon>
        <taxon>Actinomycetota</taxon>
        <taxon>Actinomycetes</taxon>
        <taxon>Pseudonocardiales</taxon>
        <taxon>Pseudonocardiaceae</taxon>
        <taxon>Lentzea</taxon>
    </lineage>
</organism>
<evidence type="ECO:0000313" key="5">
    <source>
        <dbReference type="Proteomes" id="UP000649573"/>
    </source>
</evidence>
<dbReference type="InterPro" id="IPR027417">
    <property type="entry name" value="P-loop_NTPase"/>
</dbReference>
<dbReference type="EMBL" id="BMRE01000113">
    <property type="protein sequence ID" value="GGU87476.1"/>
    <property type="molecule type" value="Genomic_DNA"/>
</dbReference>
<dbReference type="SUPFAM" id="SSF52540">
    <property type="entry name" value="P-loop containing nucleoside triphosphate hydrolases"/>
    <property type="match status" value="1"/>
</dbReference>
<dbReference type="InterPro" id="IPR001270">
    <property type="entry name" value="ClpA/B"/>
</dbReference>
<evidence type="ECO:0000259" key="3">
    <source>
        <dbReference type="SMART" id="SM00382"/>
    </source>
</evidence>
<comment type="similarity">
    <text evidence="1">Belongs to the IS21/IS1162 putative ATP-binding protein family.</text>
</comment>
<evidence type="ECO:0000256" key="2">
    <source>
        <dbReference type="SAM" id="MobiDB-lite"/>
    </source>
</evidence>
<reference evidence="5" key="1">
    <citation type="journal article" date="2019" name="Int. J. Syst. Evol. Microbiol.">
        <title>The Global Catalogue of Microorganisms (GCM) 10K type strain sequencing project: providing services to taxonomists for standard genome sequencing and annotation.</title>
        <authorList>
            <consortium name="The Broad Institute Genomics Platform"/>
            <consortium name="The Broad Institute Genome Sequencing Center for Infectious Disease"/>
            <person name="Wu L."/>
            <person name="Ma J."/>
        </authorList>
    </citation>
    <scope>NUCLEOTIDE SEQUENCE [LARGE SCALE GENOMIC DNA]</scope>
    <source>
        <strain evidence="5">JCM 3296</strain>
    </source>
</reference>
<comment type="caution">
    <text evidence="4">The sequence shown here is derived from an EMBL/GenBank/DDBJ whole genome shotgun (WGS) entry which is preliminary data.</text>
</comment>